<evidence type="ECO:0008006" key="4">
    <source>
        <dbReference type="Google" id="ProtNLM"/>
    </source>
</evidence>
<comment type="caution">
    <text evidence="2">The sequence shown here is derived from an EMBL/GenBank/DDBJ whole genome shotgun (WGS) entry which is preliminary data.</text>
</comment>
<feature type="transmembrane region" description="Helical" evidence="1">
    <location>
        <begin position="36"/>
        <end position="56"/>
    </location>
</feature>
<keyword evidence="1" id="KW-1133">Transmembrane helix</keyword>
<gene>
    <name evidence="2" type="ORF">ACFPN2_01475</name>
</gene>
<dbReference type="RefSeq" id="WP_380594252.1">
    <property type="nucleotide sequence ID" value="NZ_JBHSDU010000001.1"/>
</dbReference>
<dbReference type="EMBL" id="JBHSDU010000001">
    <property type="protein sequence ID" value="MFC4307738.1"/>
    <property type="molecule type" value="Genomic_DNA"/>
</dbReference>
<keyword evidence="1" id="KW-0812">Transmembrane</keyword>
<feature type="transmembrane region" description="Helical" evidence="1">
    <location>
        <begin position="92"/>
        <end position="111"/>
    </location>
</feature>
<reference evidence="3" key="1">
    <citation type="journal article" date="2019" name="Int. J. Syst. Evol. Microbiol.">
        <title>The Global Catalogue of Microorganisms (GCM) 10K type strain sequencing project: providing services to taxonomists for standard genome sequencing and annotation.</title>
        <authorList>
            <consortium name="The Broad Institute Genomics Platform"/>
            <consortium name="The Broad Institute Genome Sequencing Center for Infectious Disease"/>
            <person name="Wu L."/>
            <person name="Ma J."/>
        </authorList>
    </citation>
    <scope>NUCLEOTIDE SEQUENCE [LARGE SCALE GENOMIC DNA]</scope>
    <source>
        <strain evidence="3">CGMCC 1.10759</strain>
    </source>
</reference>
<dbReference type="Proteomes" id="UP001595904">
    <property type="component" value="Unassembled WGS sequence"/>
</dbReference>
<evidence type="ECO:0000313" key="2">
    <source>
        <dbReference type="EMBL" id="MFC4307738.1"/>
    </source>
</evidence>
<keyword evidence="3" id="KW-1185">Reference proteome</keyword>
<feature type="transmembrane region" description="Helical" evidence="1">
    <location>
        <begin position="62"/>
        <end position="85"/>
    </location>
</feature>
<keyword evidence="1" id="KW-0472">Membrane</keyword>
<proteinExistence type="predicted"/>
<protein>
    <recommendedName>
        <fullName evidence="4">Phosphatidic acid phosphatase type 2/haloperoxidase domain-containing protein</fullName>
    </recommendedName>
</protein>
<sequence>MTWETWDAIADSYIPILALIALLWPWLRWRGAWQRATLSIVATLVGIGYAYALSALDGKFGWWPALGLDFSTHTAVAIALVVALCAIKPQTWMAWTASLLAYFVLMVYQRYHTWADILTTAVVIAPPLIAARWRLARHQAGQIV</sequence>
<organism evidence="2 3">
    <name type="scientific">Steroidobacter flavus</name>
    <dbReference type="NCBI Taxonomy" id="1842136"/>
    <lineage>
        <taxon>Bacteria</taxon>
        <taxon>Pseudomonadati</taxon>
        <taxon>Pseudomonadota</taxon>
        <taxon>Gammaproteobacteria</taxon>
        <taxon>Steroidobacterales</taxon>
        <taxon>Steroidobacteraceae</taxon>
        <taxon>Steroidobacter</taxon>
    </lineage>
</organism>
<feature type="transmembrane region" description="Helical" evidence="1">
    <location>
        <begin position="117"/>
        <end position="135"/>
    </location>
</feature>
<feature type="transmembrane region" description="Helical" evidence="1">
    <location>
        <begin position="12"/>
        <end position="29"/>
    </location>
</feature>
<name>A0ABV8SJJ5_9GAMM</name>
<evidence type="ECO:0000313" key="3">
    <source>
        <dbReference type="Proteomes" id="UP001595904"/>
    </source>
</evidence>
<accession>A0ABV8SJJ5</accession>
<evidence type="ECO:0000256" key="1">
    <source>
        <dbReference type="SAM" id="Phobius"/>
    </source>
</evidence>